<proteinExistence type="predicted"/>
<dbReference type="InterPro" id="IPR046635">
    <property type="entry name" value="DUF6747"/>
</dbReference>
<evidence type="ECO:0000313" key="2">
    <source>
        <dbReference type="EMBL" id="NJB71234.1"/>
    </source>
</evidence>
<keyword evidence="1" id="KW-0812">Transmembrane</keyword>
<protein>
    <submittedName>
        <fullName evidence="2">Uncharacterized protein</fullName>
    </submittedName>
</protein>
<feature type="transmembrane region" description="Helical" evidence="1">
    <location>
        <begin position="29"/>
        <end position="47"/>
    </location>
</feature>
<reference evidence="2 3" key="1">
    <citation type="submission" date="2020-03" db="EMBL/GenBank/DDBJ databases">
        <title>Genomic Encyclopedia of Type Strains, Phase IV (KMG-IV): sequencing the most valuable type-strain genomes for metagenomic binning, comparative biology and taxonomic classification.</title>
        <authorList>
            <person name="Goeker M."/>
        </authorList>
    </citation>
    <scope>NUCLEOTIDE SEQUENCE [LARGE SCALE GENOMIC DNA]</scope>
    <source>
        <strain evidence="2 3">DSM 29762</strain>
    </source>
</reference>
<gene>
    <name evidence="2" type="ORF">GGR42_001696</name>
</gene>
<keyword evidence="1" id="KW-0472">Membrane</keyword>
<accession>A0A846R1H5</accession>
<name>A0A846R1H5_9FLAO</name>
<comment type="caution">
    <text evidence="2">The sequence shown here is derived from an EMBL/GenBank/DDBJ whole genome shotgun (WGS) entry which is preliminary data.</text>
</comment>
<keyword evidence="1" id="KW-1133">Transmembrane helix</keyword>
<dbReference type="Pfam" id="PF20532">
    <property type="entry name" value="DUF6747"/>
    <property type="match status" value="1"/>
</dbReference>
<dbReference type="EMBL" id="JAATJJ010000001">
    <property type="protein sequence ID" value="NJB71234.1"/>
    <property type="molecule type" value="Genomic_DNA"/>
</dbReference>
<keyword evidence="3" id="KW-1185">Reference proteome</keyword>
<dbReference type="AlphaFoldDB" id="A0A846R1H5"/>
<sequence>MKQILLLREIYSTSFRDLGKKILENSFKVYFWVCMALFVFALFGFIYRVSTGFIFD</sequence>
<evidence type="ECO:0000313" key="3">
    <source>
        <dbReference type="Proteomes" id="UP000590442"/>
    </source>
</evidence>
<evidence type="ECO:0000256" key="1">
    <source>
        <dbReference type="SAM" id="Phobius"/>
    </source>
</evidence>
<organism evidence="2 3">
    <name type="scientific">Saonia flava</name>
    <dbReference type="NCBI Taxonomy" id="523696"/>
    <lineage>
        <taxon>Bacteria</taxon>
        <taxon>Pseudomonadati</taxon>
        <taxon>Bacteroidota</taxon>
        <taxon>Flavobacteriia</taxon>
        <taxon>Flavobacteriales</taxon>
        <taxon>Flavobacteriaceae</taxon>
        <taxon>Saonia</taxon>
    </lineage>
</organism>
<dbReference type="RefSeq" id="WP_209023939.1">
    <property type="nucleotide sequence ID" value="NZ_JAATJJ010000001.1"/>
</dbReference>
<dbReference type="Proteomes" id="UP000590442">
    <property type="component" value="Unassembled WGS sequence"/>
</dbReference>